<dbReference type="Gene3D" id="3.90.470.20">
    <property type="entry name" value="4'-phosphopantetheinyl transferase domain"/>
    <property type="match status" value="1"/>
</dbReference>
<organism evidence="3 4">
    <name type="scientific">Plectosphaerella plurivora</name>
    <dbReference type="NCBI Taxonomy" id="936078"/>
    <lineage>
        <taxon>Eukaryota</taxon>
        <taxon>Fungi</taxon>
        <taxon>Dikarya</taxon>
        <taxon>Ascomycota</taxon>
        <taxon>Pezizomycotina</taxon>
        <taxon>Sordariomycetes</taxon>
        <taxon>Hypocreomycetidae</taxon>
        <taxon>Glomerellales</taxon>
        <taxon>Plectosphaerellaceae</taxon>
        <taxon>Plectosphaerella</taxon>
    </lineage>
</organism>
<reference evidence="3" key="1">
    <citation type="journal article" date="2021" name="Nat. Commun.">
        <title>Genetic determinants of endophytism in the Arabidopsis root mycobiome.</title>
        <authorList>
            <person name="Mesny F."/>
            <person name="Miyauchi S."/>
            <person name="Thiergart T."/>
            <person name="Pickel B."/>
            <person name="Atanasova L."/>
            <person name="Karlsson M."/>
            <person name="Huettel B."/>
            <person name="Barry K.W."/>
            <person name="Haridas S."/>
            <person name="Chen C."/>
            <person name="Bauer D."/>
            <person name="Andreopoulos W."/>
            <person name="Pangilinan J."/>
            <person name="LaButti K."/>
            <person name="Riley R."/>
            <person name="Lipzen A."/>
            <person name="Clum A."/>
            <person name="Drula E."/>
            <person name="Henrissat B."/>
            <person name="Kohler A."/>
            <person name="Grigoriev I.V."/>
            <person name="Martin F.M."/>
            <person name="Hacquard S."/>
        </authorList>
    </citation>
    <scope>NUCLEOTIDE SEQUENCE</scope>
    <source>
        <strain evidence="3">MPI-SDFR-AT-0117</strain>
    </source>
</reference>
<dbReference type="GO" id="GO:0008897">
    <property type="term" value="F:holo-[acyl-carrier-protein] synthase activity"/>
    <property type="evidence" value="ECO:0007669"/>
    <property type="project" value="InterPro"/>
</dbReference>
<evidence type="ECO:0000256" key="1">
    <source>
        <dbReference type="ARBA" id="ARBA00022679"/>
    </source>
</evidence>
<accession>A0A9P8V3Y0</accession>
<dbReference type="AlphaFoldDB" id="A0A9P8V3Y0"/>
<keyword evidence="4" id="KW-1185">Reference proteome</keyword>
<dbReference type="Pfam" id="PF01648">
    <property type="entry name" value="ACPS"/>
    <property type="match status" value="1"/>
</dbReference>
<evidence type="ECO:0000259" key="2">
    <source>
        <dbReference type="Pfam" id="PF01648"/>
    </source>
</evidence>
<sequence>MTPKPFPFPLNVGTDICQISRIFRVLASPRGSRFVDRILTPSERSASVALRDGLLKPISLRPGELDSGSWTDLKNAEPQLWKKAQFMAGRFAVKEAVFKAHPFLHLGFHDVVIARVQAAAHAGGDGETAANGSGPPVAIVGGEDGQMAQVSISHDGDYSTAVCLGFDPRR</sequence>
<protein>
    <recommendedName>
        <fullName evidence="2">4'-phosphopantetheinyl transferase domain-containing protein</fullName>
    </recommendedName>
</protein>
<dbReference type="InterPro" id="IPR008278">
    <property type="entry name" value="4-PPantetheinyl_Trfase_dom"/>
</dbReference>
<dbReference type="SUPFAM" id="SSF56214">
    <property type="entry name" value="4'-phosphopantetheinyl transferase"/>
    <property type="match status" value="1"/>
</dbReference>
<gene>
    <name evidence="3" type="ORF">F5X68DRAFT_215025</name>
</gene>
<dbReference type="GO" id="GO:0000287">
    <property type="term" value="F:magnesium ion binding"/>
    <property type="evidence" value="ECO:0007669"/>
    <property type="project" value="InterPro"/>
</dbReference>
<dbReference type="InterPro" id="IPR037143">
    <property type="entry name" value="4-PPantetheinyl_Trfase_dom_sf"/>
</dbReference>
<name>A0A9P8V3Y0_9PEZI</name>
<keyword evidence="1" id="KW-0808">Transferase</keyword>
<proteinExistence type="predicted"/>
<feature type="domain" description="4'-phosphopantetheinyl transferase" evidence="2">
    <location>
        <begin position="12"/>
        <end position="111"/>
    </location>
</feature>
<comment type="caution">
    <text evidence="3">The sequence shown here is derived from an EMBL/GenBank/DDBJ whole genome shotgun (WGS) entry which is preliminary data.</text>
</comment>
<dbReference type="EMBL" id="JAGSXJ010000027">
    <property type="protein sequence ID" value="KAH6672788.1"/>
    <property type="molecule type" value="Genomic_DNA"/>
</dbReference>
<evidence type="ECO:0000313" key="3">
    <source>
        <dbReference type="EMBL" id="KAH6672788.1"/>
    </source>
</evidence>
<evidence type="ECO:0000313" key="4">
    <source>
        <dbReference type="Proteomes" id="UP000770015"/>
    </source>
</evidence>
<dbReference type="OrthoDB" id="15433at2759"/>
<dbReference type="Proteomes" id="UP000770015">
    <property type="component" value="Unassembled WGS sequence"/>
</dbReference>